<dbReference type="RefSeq" id="WP_265269395.1">
    <property type="nucleotide sequence ID" value="NZ_JANFAV010000010.1"/>
</dbReference>
<sequence length="143" mass="15895">MPADFGRMALEIGVWRYPRDVFQMQGAEPAGMPQKECRRIEPGRGHPADIELERYKRRIGALDEHVITGAITEPREFDIVIVIGERQRGAGQRRDLSIERIGQHQPVVGIDHLRGAKEIGGDIFALALPRRAPAAGRSGRRGA</sequence>
<keyword evidence="2" id="KW-1185">Reference proteome</keyword>
<comment type="caution">
    <text evidence="1">The sequence shown here is derived from an EMBL/GenBank/DDBJ whole genome shotgun (WGS) entry which is preliminary data.</text>
</comment>
<dbReference type="Proteomes" id="UP001165565">
    <property type="component" value="Unassembled WGS sequence"/>
</dbReference>
<protein>
    <submittedName>
        <fullName evidence="1">Uncharacterized protein</fullName>
    </submittedName>
</protein>
<proteinExistence type="predicted"/>
<dbReference type="EMBL" id="JANFAV010000010">
    <property type="protein sequence ID" value="MCW6535965.1"/>
    <property type="molecule type" value="Genomic_DNA"/>
</dbReference>
<evidence type="ECO:0000313" key="1">
    <source>
        <dbReference type="EMBL" id="MCW6535965.1"/>
    </source>
</evidence>
<organism evidence="1 2">
    <name type="scientific">Sphingomonas lycopersici</name>
    <dbReference type="NCBI Taxonomy" id="2951807"/>
    <lineage>
        <taxon>Bacteria</taxon>
        <taxon>Pseudomonadati</taxon>
        <taxon>Pseudomonadota</taxon>
        <taxon>Alphaproteobacteria</taxon>
        <taxon>Sphingomonadales</taxon>
        <taxon>Sphingomonadaceae</taxon>
        <taxon>Sphingomonas</taxon>
    </lineage>
</organism>
<reference evidence="1" key="1">
    <citation type="submission" date="2022-06" db="EMBL/GenBank/DDBJ databases">
        <title>Sphingomonas sp. nov. isolated from rhizosphere soil of tomato.</title>
        <authorList>
            <person name="Dong H."/>
            <person name="Gao R."/>
        </authorList>
    </citation>
    <scope>NUCLEOTIDE SEQUENCE</scope>
    <source>
        <strain evidence="1">MMSM24</strain>
    </source>
</reference>
<accession>A0AA41Z8J0</accession>
<evidence type="ECO:0000313" key="2">
    <source>
        <dbReference type="Proteomes" id="UP001165565"/>
    </source>
</evidence>
<gene>
    <name evidence="1" type="ORF">NEE01_14365</name>
</gene>
<name>A0AA41Z8J0_9SPHN</name>
<dbReference type="AlphaFoldDB" id="A0AA41Z8J0"/>